<gene>
    <name evidence="2" type="ORF">Desgi_4391</name>
</gene>
<evidence type="ECO:0000313" key="3">
    <source>
        <dbReference type="Proteomes" id="UP000013520"/>
    </source>
</evidence>
<accession>R4KK96</accession>
<protein>
    <recommendedName>
        <fullName evidence="4">DUF1492 domain-containing protein</fullName>
    </recommendedName>
</protein>
<proteinExistence type="predicted"/>
<dbReference type="Pfam" id="PF07374">
    <property type="entry name" value="DUF1492"/>
    <property type="match status" value="1"/>
</dbReference>
<dbReference type="eggNOG" id="COG1191">
    <property type="taxonomic scope" value="Bacteria"/>
</dbReference>
<dbReference type="STRING" id="767817.Desgi_4391"/>
<dbReference type="HOGENOM" id="CLU_144718_1_1_9"/>
<dbReference type="EMBL" id="CP003273">
    <property type="protein sequence ID" value="AGL03633.1"/>
    <property type="molecule type" value="Genomic_DNA"/>
</dbReference>
<dbReference type="RefSeq" id="WP_006521312.1">
    <property type="nucleotide sequence ID" value="NC_021184.1"/>
</dbReference>
<evidence type="ECO:0000313" key="2">
    <source>
        <dbReference type="EMBL" id="AGL03633.1"/>
    </source>
</evidence>
<name>R4KK96_9FIRM</name>
<evidence type="ECO:0008006" key="4">
    <source>
        <dbReference type="Google" id="ProtNLM"/>
    </source>
</evidence>
<dbReference type="AlphaFoldDB" id="R4KK96"/>
<feature type="coiled-coil region" evidence="1">
    <location>
        <begin position="21"/>
        <end position="80"/>
    </location>
</feature>
<dbReference type="KEGG" id="dgi:Desgi_4391"/>
<reference evidence="2 3" key="1">
    <citation type="submission" date="2012-01" db="EMBL/GenBank/DDBJ databases">
        <title>Complete sequence of Desulfotomaculum gibsoniae DSM 7213.</title>
        <authorList>
            <consortium name="US DOE Joint Genome Institute"/>
            <person name="Lucas S."/>
            <person name="Han J."/>
            <person name="Lapidus A."/>
            <person name="Cheng J.-F."/>
            <person name="Goodwin L."/>
            <person name="Pitluck S."/>
            <person name="Peters L."/>
            <person name="Ovchinnikova G."/>
            <person name="Teshima H."/>
            <person name="Detter J.C."/>
            <person name="Han C."/>
            <person name="Tapia R."/>
            <person name="Land M."/>
            <person name="Hauser L."/>
            <person name="Kyrpides N."/>
            <person name="Ivanova N."/>
            <person name="Pagani I."/>
            <person name="Parshina S."/>
            <person name="Plugge C."/>
            <person name="Muyzer G."/>
            <person name="Kuever J."/>
            <person name="Ivanova A."/>
            <person name="Nazina T."/>
            <person name="Klenk H.-P."/>
            <person name="Brambilla E."/>
            <person name="Spring S."/>
            <person name="Stams A.F."/>
            <person name="Woyke T."/>
        </authorList>
    </citation>
    <scope>NUCLEOTIDE SEQUENCE [LARGE SCALE GENOMIC DNA]</scope>
    <source>
        <strain evidence="2 3">DSM 7213</strain>
    </source>
</reference>
<evidence type="ECO:0000256" key="1">
    <source>
        <dbReference type="SAM" id="Coils"/>
    </source>
</evidence>
<keyword evidence="3" id="KW-1185">Reference proteome</keyword>
<sequence>MKAKEYLSQAIRLDHRISSKLEQLENLKALAMRVTSNLTQEKVSGGRNIRGPFENTMAKIIDLEKEINQEVDQFIELKQEIMGTICRVEDVNCQLVLEKRYISGKSWGDISLELGYSRSGGF</sequence>
<dbReference type="Proteomes" id="UP000013520">
    <property type="component" value="Chromosome"/>
</dbReference>
<organism evidence="2 3">
    <name type="scientific">Desulfoscipio gibsoniae DSM 7213</name>
    <dbReference type="NCBI Taxonomy" id="767817"/>
    <lineage>
        <taxon>Bacteria</taxon>
        <taxon>Bacillati</taxon>
        <taxon>Bacillota</taxon>
        <taxon>Clostridia</taxon>
        <taxon>Eubacteriales</taxon>
        <taxon>Desulfallaceae</taxon>
        <taxon>Desulfoscipio</taxon>
    </lineage>
</organism>
<dbReference type="InterPro" id="IPR010861">
    <property type="entry name" value="DUF1492"/>
</dbReference>
<keyword evidence="1" id="KW-0175">Coiled coil</keyword>